<dbReference type="EMBL" id="BK015257">
    <property type="protein sequence ID" value="DAD98242.1"/>
    <property type="molecule type" value="Genomic_DNA"/>
</dbReference>
<dbReference type="InterPro" id="IPR006949">
    <property type="entry name" value="Barrel_Baseplate_J-like"/>
</dbReference>
<dbReference type="Pfam" id="PF04865">
    <property type="entry name" value="Baseplate_J"/>
    <property type="match status" value="1"/>
</dbReference>
<dbReference type="InterPro" id="IPR052399">
    <property type="entry name" value="Phage_Baseplate_Assmbl_Protein"/>
</dbReference>
<feature type="domain" description="Baseplate protein J-like barrel" evidence="1">
    <location>
        <begin position="101"/>
        <end position="177"/>
    </location>
</feature>
<name>A0A8S5NVK9_9CAUD</name>
<sequence length="393" mass="42036">MAYTAPYIDDAGLHIPSYVDIRDDLVDQFKQIYGQDIYLENDSQDYQMISAFALKTYDTMQLLQIVYNNRSPKTAVGTALDSIVKLNGIARKAASYSTCVLTLTGDTGTVIPAGVVEDDAGNKWDLPANIRFDAAEIEVTAQCETIGAVEAAPGTITKITNPQKGWVSVSNKVPAVAGDPIETDEQLRYRQTISVAIPSQNMVNSTIAGIASVDGVTRYKVYDNDGNTVDSNGIPGHTIAAVVEGGLDADIAEQIYLRKGPGGGTYGTTSVTYVNDDGLPNVIRFFRPTYVSVDVNITIKGNSTYTTAVSDTIKQNIESYIKELDIGYDVLVTGVLTAVTASIADVTKPEFSLRGITINKTGNPPTTSDIDILFNEAASVGTVTITEESDGSH</sequence>
<dbReference type="PANTHER" id="PTHR37829:SF3">
    <property type="entry name" value="PROTEIN JAYE-RELATED"/>
    <property type="match status" value="1"/>
</dbReference>
<proteinExistence type="predicted"/>
<evidence type="ECO:0000259" key="1">
    <source>
        <dbReference type="Pfam" id="PF04865"/>
    </source>
</evidence>
<protein>
    <submittedName>
        <fullName evidence="2">Baseplate J like protein</fullName>
    </submittedName>
</protein>
<evidence type="ECO:0000313" key="2">
    <source>
        <dbReference type="EMBL" id="DAD98242.1"/>
    </source>
</evidence>
<dbReference type="PANTHER" id="PTHR37829">
    <property type="entry name" value="PHAGE-LIKE ELEMENT PBSX PROTEIN XKDT"/>
    <property type="match status" value="1"/>
</dbReference>
<accession>A0A8S5NVK9</accession>
<organism evidence="2">
    <name type="scientific">Myoviridae sp. ctiu99</name>
    <dbReference type="NCBI Taxonomy" id="2825158"/>
    <lineage>
        <taxon>Viruses</taxon>
        <taxon>Duplodnaviria</taxon>
        <taxon>Heunggongvirae</taxon>
        <taxon>Uroviricota</taxon>
        <taxon>Caudoviricetes</taxon>
    </lineage>
</organism>
<reference evidence="2" key="1">
    <citation type="journal article" date="2021" name="Proc. Natl. Acad. Sci. U.S.A.">
        <title>A Catalog of Tens of Thousands of Viruses from Human Metagenomes Reveals Hidden Associations with Chronic Diseases.</title>
        <authorList>
            <person name="Tisza M.J."/>
            <person name="Buck C.B."/>
        </authorList>
    </citation>
    <scope>NUCLEOTIDE SEQUENCE</scope>
    <source>
        <strain evidence="2">Ctiu99</strain>
    </source>
</reference>